<organism evidence="11 12">
    <name type="scientific">Kiloniella laminariae</name>
    <dbReference type="NCBI Taxonomy" id="454162"/>
    <lineage>
        <taxon>Bacteria</taxon>
        <taxon>Pseudomonadati</taxon>
        <taxon>Pseudomonadota</taxon>
        <taxon>Alphaproteobacteria</taxon>
        <taxon>Rhodospirillales</taxon>
        <taxon>Kiloniellaceae</taxon>
        <taxon>Kiloniella</taxon>
    </lineage>
</organism>
<dbReference type="Gene3D" id="6.10.340.10">
    <property type="match status" value="1"/>
</dbReference>
<evidence type="ECO:0000256" key="6">
    <source>
        <dbReference type="ARBA" id="ARBA00022777"/>
    </source>
</evidence>
<evidence type="ECO:0000313" key="11">
    <source>
        <dbReference type="EMBL" id="MCZ4279169.1"/>
    </source>
</evidence>
<comment type="caution">
    <text evidence="11">The sequence shown here is derived from an EMBL/GenBank/DDBJ whole genome shotgun (WGS) entry which is preliminary data.</text>
</comment>
<dbReference type="GO" id="GO:0005524">
    <property type="term" value="F:ATP binding"/>
    <property type="evidence" value="ECO:0007669"/>
    <property type="project" value="UniProtKB-KW"/>
</dbReference>
<keyword evidence="8" id="KW-0472">Membrane</keyword>
<dbReference type="CDD" id="cd00082">
    <property type="entry name" value="HisKA"/>
    <property type="match status" value="1"/>
</dbReference>
<comment type="catalytic activity">
    <reaction evidence="1">
        <text>ATP + protein L-histidine = ADP + protein N-phospho-L-histidine.</text>
        <dbReference type="EC" id="2.7.13.3"/>
    </reaction>
</comment>
<evidence type="ECO:0000256" key="4">
    <source>
        <dbReference type="ARBA" id="ARBA00022553"/>
    </source>
</evidence>
<evidence type="ECO:0000313" key="12">
    <source>
        <dbReference type="Proteomes" id="UP001069802"/>
    </source>
</evidence>
<dbReference type="InterPro" id="IPR003594">
    <property type="entry name" value="HATPase_dom"/>
</dbReference>
<dbReference type="PANTHER" id="PTHR43047">
    <property type="entry name" value="TWO-COMPONENT HISTIDINE PROTEIN KINASE"/>
    <property type="match status" value="1"/>
</dbReference>
<protein>
    <recommendedName>
        <fullName evidence="3">histidine kinase</fullName>
        <ecNumber evidence="3">2.7.13.3</ecNumber>
    </recommendedName>
</protein>
<dbReference type="Pfam" id="PF00512">
    <property type="entry name" value="HisKA"/>
    <property type="match status" value="1"/>
</dbReference>
<dbReference type="EMBL" id="JAPWGY010000001">
    <property type="protein sequence ID" value="MCZ4279169.1"/>
    <property type="molecule type" value="Genomic_DNA"/>
</dbReference>
<evidence type="ECO:0000256" key="8">
    <source>
        <dbReference type="SAM" id="Phobius"/>
    </source>
</evidence>
<sequence length="591" mass="66055">MLAVNQKDVEQGKADKGVPRHERDNAAGYRGLSRFHLRWRIYLAFFFSIALFTFGGALTVFILEDERAILEQTQNYQARRLSDLTGLFRRLTDANSALSVLLSGNDEETADDELFKSALPYVQELKSIRYLLEEIRSDPALVEAEERYLLNVIARLESYQQVISSAVEIPQSIQHVKLTDLRHTSDRFLRISEAFGEYVDYYSDRTDGDMGALLERYSFYIPLFVTSMIIGFFVLGGVALGVSSSIVNDLARVTRTLALLAQGRNVSQLEGLERKDEFGDIARAADLFRHNLKRLDDLRHLQQNESALKDRIKELGEAEGQLENQVEFLQGFAQNLDDARHKAEAAVMSKNQFLAHISYELRSPLNNVIGFSQIMTQEMFGPIQDQRYKDYAILIEKSGTDLLQLVDDILELADLEAGKIKLEEEPQDIKELFESCERMVSTHAREAGVDLSFEVLPIGLQLVCDFRVIQQALLNLLSNAIKFSDQGGQVHLWGGLNNVGNVCLSIKDTGCGMDPAIAQQALEPYGKGSVALVRGRRGGGFGLPLASGFVAMHGGRVTIDSEIGKGTMVTCLFPAERTQLPKDSPQFEQAE</sequence>
<keyword evidence="11" id="KW-0067">ATP-binding</keyword>
<dbReference type="InterPro" id="IPR036890">
    <property type="entry name" value="HATPase_C_sf"/>
</dbReference>
<evidence type="ECO:0000256" key="3">
    <source>
        <dbReference type="ARBA" id="ARBA00012438"/>
    </source>
</evidence>
<dbReference type="Gene3D" id="3.30.565.10">
    <property type="entry name" value="Histidine kinase-like ATPase, C-terminal domain"/>
    <property type="match status" value="1"/>
</dbReference>
<dbReference type="PRINTS" id="PR00344">
    <property type="entry name" value="BCTRLSENSOR"/>
</dbReference>
<gene>
    <name evidence="11" type="ORF">O4H49_00175</name>
</gene>
<reference evidence="11" key="1">
    <citation type="submission" date="2022-12" db="EMBL/GenBank/DDBJ databases">
        <title>Bacterial isolates from different developmental stages of Nematostella vectensis.</title>
        <authorList>
            <person name="Fraune S."/>
        </authorList>
    </citation>
    <scope>NUCLEOTIDE SEQUENCE</scope>
    <source>
        <strain evidence="11">G21630-S1</strain>
    </source>
</reference>
<keyword evidence="8" id="KW-0812">Transmembrane</keyword>
<dbReference type="PROSITE" id="PS50885">
    <property type="entry name" value="HAMP"/>
    <property type="match status" value="1"/>
</dbReference>
<dbReference type="InterPro" id="IPR036097">
    <property type="entry name" value="HisK_dim/P_sf"/>
</dbReference>
<keyword evidence="5" id="KW-0808">Transferase</keyword>
<feature type="domain" description="Histidine kinase" evidence="9">
    <location>
        <begin position="356"/>
        <end position="577"/>
    </location>
</feature>
<accession>A0ABT4LDJ7</accession>
<dbReference type="InterPro" id="IPR003660">
    <property type="entry name" value="HAMP_dom"/>
</dbReference>
<feature type="transmembrane region" description="Helical" evidence="8">
    <location>
        <begin position="219"/>
        <end position="242"/>
    </location>
</feature>
<feature type="region of interest" description="Disordered" evidence="7">
    <location>
        <begin position="1"/>
        <end position="22"/>
    </location>
</feature>
<name>A0ABT4LDJ7_9PROT</name>
<evidence type="ECO:0000259" key="9">
    <source>
        <dbReference type="PROSITE" id="PS50109"/>
    </source>
</evidence>
<dbReference type="SUPFAM" id="SSF47384">
    <property type="entry name" value="Homodimeric domain of signal transducing histidine kinase"/>
    <property type="match status" value="1"/>
</dbReference>
<evidence type="ECO:0000259" key="10">
    <source>
        <dbReference type="PROSITE" id="PS50885"/>
    </source>
</evidence>
<dbReference type="InterPro" id="IPR004358">
    <property type="entry name" value="Sig_transdc_His_kin-like_C"/>
</dbReference>
<keyword evidence="11" id="KW-0547">Nucleotide-binding</keyword>
<feature type="domain" description="HAMP" evidence="10">
    <location>
        <begin position="244"/>
        <end position="297"/>
    </location>
</feature>
<dbReference type="SUPFAM" id="SSF55874">
    <property type="entry name" value="ATPase domain of HSP90 chaperone/DNA topoisomerase II/histidine kinase"/>
    <property type="match status" value="1"/>
</dbReference>
<comment type="subcellular location">
    <subcellularLocation>
        <location evidence="2">Membrane</location>
    </subcellularLocation>
</comment>
<dbReference type="Proteomes" id="UP001069802">
    <property type="component" value="Unassembled WGS sequence"/>
</dbReference>
<feature type="transmembrane region" description="Helical" evidence="8">
    <location>
        <begin position="41"/>
        <end position="63"/>
    </location>
</feature>
<dbReference type="Pfam" id="PF02518">
    <property type="entry name" value="HATPase_c"/>
    <property type="match status" value="1"/>
</dbReference>
<dbReference type="PANTHER" id="PTHR43047:SF72">
    <property type="entry name" value="OSMOSENSING HISTIDINE PROTEIN KINASE SLN1"/>
    <property type="match status" value="1"/>
</dbReference>
<evidence type="ECO:0000256" key="2">
    <source>
        <dbReference type="ARBA" id="ARBA00004370"/>
    </source>
</evidence>
<evidence type="ECO:0000256" key="1">
    <source>
        <dbReference type="ARBA" id="ARBA00000085"/>
    </source>
</evidence>
<dbReference type="InterPro" id="IPR005467">
    <property type="entry name" value="His_kinase_dom"/>
</dbReference>
<feature type="compositionally biased region" description="Basic and acidic residues" evidence="7">
    <location>
        <begin position="7"/>
        <end position="22"/>
    </location>
</feature>
<dbReference type="InterPro" id="IPR003661">
    <property type="entry name" value="HisK_dim/P_dom"/>
</dbReference>
<keyword evidence="8" id="KW-1133">Transmembrane helix</keyword>
<evidence type="ECO:0000256" key="5">
    <source>
        <dbReference type="ARBA" id="ARBA00022679"/>
    </source>
</evidence>
<dbReference type="SMART" id="SM00388">
    <property type="entry name" value="HisKA"/>
    <property type="match status" value="1"/>
</dbReference>
<keyword evidence="6" id="KW-0418">Kinase</keyword>
<evidence type="ECO:0000256" key="7">
    <source>
        <dbReference type="SAM" id="MobiDB-lite"/>
    </source>
</evidence>
<dbReference type="EC" id="2.7.13.3" evidence="3"/>
<dbReference type="Gene3D" id="1.10.287.130">
    <property type="match status" value="1"/>
</dbReference>
<dbReference type="SMART" id="SM00387">
    <property type="entry name" value="HATPase_c"/>
    <property type="match status" value="1"/>
</dbReference>
<keyword evidence="12" id="KW-1185">Reference proteome</keyword>
<dbReference type="RefSeq" id="WP_269421385.1">
    <property type="nucleotide sequence ID" value="NZ_JAPWGY010000001.1"/>
</dbReference>
<proteinExistence type="predicted"/>
<dbReference type="PROSITE" id="PS50109">
    <property type="entry name" value="HIS_KIN"/>
    <property type="match status" value="1"/>
</dbReference>
<keyword evidence="4" id="KW-0597">Phosphoprotein</keyword>